<gene>
    <name evidence="2" type="ORF">FOY51_23010</name>
</gene>
<comment type="caution">
    <text evidence="2">The sequence shown here is derived from an EMBL/GenBank/DDBJ whole genome shotgun (WGS) entry which is preliminary data.</text>
</comment>
<dbReference type="InterPro" id="IPR005152">
    <property type="entry name" value="Lipase_secreted"/>
</dbReference>
<protein>
    <submittedName>
        <fullName evidence="2">Triacylglycerol lipase</fullName>
    </submittedName>
</protein>
<keyword evidence="1" id="KW-0732">Signal</keyword>
<proteinExistence type="predicted"/>
<dbReference type="Gene3D" id="1.10.260.130">
    <property type="match status" value="1"/>
</dbReference>
<keyword evidence="3" id="KW-1185">Reference proteome</keyword>
<dbReference type="Proteomes" id="UP000322244">
    <property type="component" value="Unassembled WGS sequence"/>
</dbReference>
<sequence length="460" mass="48050">MFSLLVAVLMPLAMIVVGGSTASAEPPPPPDSFYDVPAGLAAAKPGAVLKSRPVDVKLLQLLPINVTAWQLLYRTTAADGSPYAAVTTVMIPRGPAKPRPLLSYQAATDSISRICGPSYSLTNGLPIELGNPAGPLTFALPGGEVALAAAGLEQGWAVALPDHGGINDRFLTPREPGYAVLDGIRAVEGFQPVGLTGASTPVGMWGYSGGAIASSWAVELQPTYAPELNIKGAAFGAPERDLEASLRAANATPLAGLIPIALSAIGKDVPGFTQEVNKFATPDGAARMAETANHCLGQNVLANLWFDYRTLLNQPIDVVLKDPILRKAIDDRGMTNNIPTAPLYVYNGVTEEVAPIVATDRQVNGYCAGGTPVTYRRQEFPPRPFPQVMSTHGVVAITGAPDAFAWLKQRLAPNAPRPSGCDIQTVPTTLLTPDSLSVLGPSFIGNMLLTALGQPIGAGR</sequence>
<evidence type="ECO:0000313" key="3">
    <source>
        <dbReference type="Proteomes" id="UP000322244"/>
    </source>
</evidence>
<dbReference type="EMBL" id="VLNY01000016">
    <property type="protein sequence ID" value="KAA0018993.1"/>
    <property type="molecule type" value="Genomic_DNA"/>
</dbReference>
<dbReference type="AlphaFoldDB" id="A0A5A7S7X4"/>
<dbReference type="PIRSF" id="PIRSF029171">
    <property type="entry name" value="Esterase_LipA"/>
    <property type="match status" value="1"/>
</dbReference>
<dbReference type="Gene3D" id="3.40.50.1820">
    <property type="entry name" value="alpha/beta hydrolase"/>
    <property type="match status" value="1"/>
</dbReference>
<dbReference type="Pfam" id="PF03583">
    <property type="entry name" value="LIP"/>
    <property type="match status" value="1"/>
</dbReference>
<dbReference type="InterPro" id="IPR029058">
    <property type="entry name" value="AB_hydrolase_fold"/>
</dbReference>
<name>A0A5A7S7X4_9NOCA</name>
<organism evidence="2 3">
    <name type="scientific">Antrihabitans cavernicola</name>
    <dbReference type="NCBI Taxonomy" id="2495913"/>
    <lineage>
        <taxon>Bacteria</taxon>
        <taxon>Bacillati</taxon>
        <taxon>Actinomycetota</taxon>
        <taxon>Actinomycetes</taxon>
        <taxon>Mycobacteriales</taxon>
        <taxon>Nocardiaceae</taxon>
        <taxon>Antrihabitans</taxon>
    </lineage>
</organism>
<dbReference type="GO" id="GO:0004806">
    <property type="term" value="F:triacylglycerol lipase activity"/>
    <property type="evidence" value="ECO:0007669"/>
    <property type="project" value="InterPro"/>
</dbReference>
<dbReference type="PANTHER" id="PTHR34853:SF1">
    <property type="entry name" value="LIPASE 5"/>
    <property type="match status" value="1"/>
</dbReference>
<dbReference type="PANTHER" id="PTHR34853">
    <property type="match status" value="1"/>
</dbReference>
<reference evidence="2 3" key="1">
    <citation type="submission" date="2019-07" db="EMBL/GenBank/DDBJ databases">
        <title>Rhodococcus cavernicolus sp. nov., isolated from a cave.</title>
        <authorList>
            <person name="Lee S.D."/>
        </authorList>
    </citation>
    <scope>NUCLEOTIDE SEQUENCE [LARGE SCALE GENOMIC DNA]</scope>
    <source>
        <strain evidence="2 3">C1-24</strain>
    </source>
</reference>
<feature type="signal peptide" evidence="1">
    <location>
        <begin position="1"/>
        <end position="24"/>
    </location>
</feature>
<accession>A0A5A7S7X4</accession>
<dbReference type="GO" id="GO:0016042">
    <property type="term" value="P:lipid catabolic process"/>
    <property type="evidence" value="ECO:0007669"/>
    <property type="project" value="InterPro"/>
</dbReference>
<evidence type="ECO:0000256" key="1">
    <source>
        <dbReference type="SAM" id="SignalP"/>
    </source>
</evidence>
<evidence type="ECO:0000313" key="2">
    <source>
        <dbReference type="EMBL" id="KAA0018993.1"/>
    </source>
</evidence>
<dbReference type="SUPFAM" id="SSF53474">
    <property type="entry name" value="alpha/beta-Hydrolases"/>
    <property type="match status" value="1"/>
</dbReference>
<dbReference type="OrthoDB" id="9798122at2"/>
<feature type="chain" id="PRO_5022684999" evidence="1">
    <location>
        <begin position="25"/>
        <end position="460"/>
    </location>
</feature>